<name>A0A3N2Q4V0_SODAK</name>
<evidence type="ECO:0000313" key="1">
    <source>
        <dbReference type="EMBL" id="ROT41791.1"/>
    </source>
</evidence>
<reference evidence="1 2" key="1">
    <citation type="journal article" date="2018" name="Mol. Ecol.">
        <title>The obligate alkalophilic soda-lake fungus Sodiomyces alkalinus has shifted to a protein diet.</title>
        <authorList>
            <person name="Grum-Grzhimaylo A.A."/>
            <person name="Falkoski D.L."/>
            <person name="van den Heuvel J."/>
            <person name="Valero-Jimenez C.A."/>
            <person name="Min B."/>
            <person name="Choi I.G."/>
            <person name="Lipzen A."/>
            <person name="Daum C.G."/>
            <person name="Aanen D.K."/>
            <person name="Tsang A."/>
            <person name="Henrissat B."/>
            <person name="Bilanenko E.N."/>
            <person name="de Vries R.P."/>
            <person name="van Kan J.A.L."/>
            <person name="Grigoriev I.V."/>
            <person name="Debets A.J.M."/>
        </authorList>
    </citation>
    <scope>NUCLEOTIDE SEQUENCE [LARGE SCALE GENOMIC DNA]</scope>
    <source>
        <strain evidence="1 2">F11</strain>
    </source>
</reference>
<dbReference type="GeneID" id="39583138"/>
<dbReference type="Proteomes" id="UP000272025">
    <property type="component" value="Unassembled WGS sequence"/>
</dbReference>
<protein>
    <submittedName>
        <fullName evidence="1">Uncharacterized protein</fullName>
    </submittedName>
</protein>
<sequence length="170" mass="18532">MCSDLQETSCINEEWASLLMRHSHNFNCHIEIFGLETENTPSHGSTVDESQYLGRTVRLPAQNGHQLGILVSLLVICILDAPTGDISAPTRGQRDLRGGIADATGVRKSPVFDPTSSDYRRRVKAQYLRSAASPEFAGVLLAASTDDAMTRRWGTSGRLDHFATSEPATS</sequence>
<gene>
    <name evidence="1" type="ORF">SODALDRAFT_374214</name>
</gene>
<evidence type="ECO:0000313" key="2">
    <source>
        <dbReference type="Proteomes" id="UP000272025"/>
    </source>
</evidence>
<dbReference type="AlphaFoldDB" id="A0A3N2Q4V0"/>
<accession>A0A3N2Q4V0</accession>
<dbReference type="RefSeq" id="XP_028469597.1">
    <property type="nucleotide sequence ID" value="XM_028614660.1"/>
</dbReference>
<dbReference type="EMBL" id="ML119051">
    <property type="protein sequence ID" value="ROT41791.1"/>
    <property type="molecule type" value="Genomic_DNA"/>
</dbReference>
<organism evidence="1 2">
    <name type="scientific">Sodiomyces alkalinus (strain CBS 110278 / VKM F-3762 / F11)</name>
    <name type="common">Alkaliphilic filamentous fungus</name>
    <dbReference type="NCBI Taxonomy" id="1314773"/>
    <lineage>
        <taxon>Eukaryota</taxon>
        <taxon>Fungi</taxon>
        <taxon>Dikarya</taxon>
        <taxon>Ascomycota</taxon>
        <taxon>Pezizomycotina</taxon>
        <taxon>Sordariomycetes</taxon>
        <taxon>Hypocreomycetidae</taxon>
        <taxon>Glomerellales</taxon>
        <taxon>Plectosphaerellaceae</taxon>
        <taxon>Sodiomyces</taxon>
    </lineage>
</organism>
<proteinExistence type="predicted"/>
<keyword evidence="2" id="KW-1185">Reference proteome</keyword>